<feature type="compositionally biased region" description="Basic and acidic residues" evidence="1">
    <location>
        <begin position="64"/>
        <end position="82"/>
    </location>
</feature>
<protein>
    <submittedName>
        <fullName evidence="2">Uncharacterized protein</fullName>
    </submittedName>
</protein>
<gene>
    <name evidence="2" type="ORF">AXG93_2590s1000</name>
</gene>
<dbReference type="EMBL" id="LVLJ01002940">
    <property type="protein sequence ID" value="OAE23090.1"/>
    <property type="molecule type" value="Genomic_DNA"/>
</dbReference>
<accession>A0A176VQA5</accession>
<sequence length="390" mass="44032">MEQEVVVATLRDPQPEQWPLGGGIHRKSIERRSYPLCAYLLDSHPATHWADSGREAERVAIATREKEKSVGKKPRITEERPTSVKQQRASKKDNGKAVVTEEVSLRQTEAPWERAAKVASSRTSTDTVILETGEEPLAEETQSPVLGAADVLCVQKRLAEDVEKRRHSEEVCEGLREDVERAKCASLDLLSRLEACWTAYDAESLKVDELSVAAKKKEQEYQIELVVRAKKLTQYEAARISDLELIEKLEAQCSKQRTQRSQAEGQLYEVETKLTEAEGKNLQLFEETRDALTARVERCLRGYVLWQIKSHNGLRLREIEHHAAELIARSGRRLIKKLKSYLSRSRDAVANLELELVVGLRRLGLEWKLEGAATADSTGVRPVRCSHHSG</sequence>
<keyword evidence="3" id="KW-1185">Reference proteome</keyword>
<comment type="caution">
    <text evidence="2">The sequence shown here is derived from an EMBL/GenBank/DDBJ whole genome shotgun (WGS) entry which is preliminary data.</text>
</comment>
<evidence type="ECO:0000313" key="2">
    <source>
        <dbReference type="EMBL" id="OAE23090.1"/>
    </source>
</evidence>
<proteinExistence type="predicted"/>
<name>A0A176VQA5_MARPO</name>
<reference evidence="2" key="1">
    <citation type="submission" date="2016-03" db="EMBL/GenBank/DDBJ databases">
        <title>Mechanisms controlling the formation of the plant cell surface in tip-growing cells are functionally conserved among land plants.</title>
        <authorList>
            <person name="Honkanen S."/>
            <person name="Jones V.A."/>
            <person name="Morieri G."/>
            <person name="Champion C."/>
            <person name="Hetherington A.J."/>
            <person name="Kelly S."/>
            <person name="Saint-Marcoux D."/>
            <person name="Proust H."/>
            <person name="Prescott H."/>
            <person name="Dolan L."/>
        </authorList>
    </citation>
    <scope>NUCLEOTIDE SEQUENCE [LARGE SCALE GENOMIC DNA]</scope>
    <source>
        <tissue evidence="2">Whole gametophyte</tissue>
    </source>
</reference>
<dbReference type="AlphaFoldDB" id="A0A176VQA5"/>
<feature type="region of interest" description="Disordered" evidence="1">
    <location>
        <begin position="64"/>
        <end position="96"/>
    </location>
</feature>
<evidence type="ECO:0000256" key="1">
    <source>
        <dbReference type="SAM" id="MobiDB-lite"/>
    </source>
</evidence>
<evidence type="ECO:0000313" key="3">
    <source>
        <dbReference type="Proteomes" id="UP000077202"/>
    </source>
</evidence>
<dbReference type="Proteomes" id="UP000077202">
    <property type="component" value="Unassembled WGS sequence"/>
</dbReference>
<organism evidence="2 3">
    <name type="scientific">Marchantia polymorpha subsp. ruderalis</name>
    <dbReference type="NCBI Taxonomy" id="1480154"/>
    <lineage>
        <taxon>Eukaryota</taxon>
        <taxon>Viridiplantae</taxon>
        <taxon>Streptophyta</taxon>
        <taxon>Embryophyta</taxon>
        <taxon>Marchantiophyta</taxon>
        <taxon>Marchantiopsida</taxon>
        <taxon>Marchantiidae</taxon>
        <taxon>Marchantiales</taxon>
        <taxon>Marchantiaceae</taxon>
        <taxon>Marchantia</taxon>
    </lineage>
</organism>